<reference evidence="9" key="1">
    <citation type="submission" date="2021-10" db="EMBL/GenBank/DDBJ databases">
        <title>De novo Genome Assembly of Clathrus columnatus (Basidiomycota, Fungi) Using Illumina and Nanopore Sequence Data.</title>
        <authorList>
            <person name="Ogiso-Tanaka E."/>
            <person name="Itagaki H."/>
            <person name="Hosoya T."/>
            <person name="Hosaka K."/>
        </authorList>
    </citation>
    <scope>NUCLEOTIDE SEQUENCE</scope>
    <source>
        <strain evidence="9">MO-923</strain>
    </source>
</reference>
<gene>
    <name evidence="9" type="ORF">Clacol_002676</name>
</gene>
<dbReference type="InterPro" id="IPR016064">
    <property type="entry name" value="NAD/diacylglycerol_kinase_sf"/>
</dbReference>
<evidence type="ECO:0000256" key="7">
    <source>
        <dbReference type="ARBA" id="ARBA00023027"/>
    </source>
</evidence>
<evidence type="ECO:0000313" key="10">
    <source>
        <dbReference type="Proteomes" id="UP001050691"/>
    </source>
</evidence>
<evidence type="ECO:0008006" key="11">
    <source>
        <dbReference type="Google" id="ProtNLM"/>
    </source>
</evidence>
<dbReference type="AlphaFoldDB" id="A0AAV5A741"/>
<name>A0AAV5A741_9AGAM</name>
<dbReference type="Pfam" id="PF01513">
    <property type="entry name" value="NAD_kinase"/>
    <property type="match status" value="1"/>
</dbReference>
<keyword evidence="7" id="KW-0520">NAD</keyword>
<dbReference type="Proteomes" id="UP001050691">
    <property type="component" value="Unassembled WGS sequence"/>
</dbReference>
<dbReference type="EMBL" id="BPWL01000003">
    <property type="protein sequence ID" value="GJJ08458.1"/>
    <property type="molecule type" value="Genomic_DNA"/>
</dbReference>
<keyword evidence="3" id="KW-0547">Nucleotide-binding</keyword>
<dbReference type="Gene3D" id="3.40.50.10330">
    <property type="entry name" value="Probable inorganic polyphosphate/atp-NAD kinase, domain 1"/>
    <property type="match status" value="1"/>
</dbReference>
<dbReference type="HAMAP" id="MF_00361">
    <property type="entry name" value="NAD_kinase"/>
    <property type="match status" value="1"/>
</dbReference>
<evidence type="ECO:0000313" key="9">
    <source>
        <dbReference type="EMBL" id="GJJ08458.1"/>
    </source>
</evidence>
<dbReference type="GO" id="GO:0003951">
    <property type="term" value="F:NAD+ kinase activity"/>
    <property type="evidence" value="ECO:0007669"/>
    <property type="project" value="InterPro"/>
</dbReference>
<evidence type="ECO:0000256" key="5">
    <source>
        <dbReference type="ARBA" id="ARBA00022840"/>
    </source>
</evidence>
<evidence type="ECO:0000256" key="4">
    <source>
        <dbReference type="ARBA" id="ARBA00022777"/>
    </source>
</evidence>
<keyword evidence="6" id="KW-0521">NADP</keyword>
<dbReference type="Pfam" id="PF20143">
    <property type="entry name" value="NAD_kinase_C"/>
    <property type="match status" value="1"/>
</dbReference>
<keyword evidence="4" id="KW-0418">Kinase</keyword>
<organism evidence="9 10">
    <name type="scientific">Clathrus columnatus</name>
    <dbReference type="NCBI Taxonomy" id="1419009"/>
    <lineage>
        <taxon>Eukaryota</taxon>
        <taxon>Fungi</taxon>
        <taxon>Dikarya</taxon>
        <taxon>Basidiomycota</taxon>
        <taxon>Agaricomycotina</taxon>
        <taxon>Agaricomycetes</taxon>
        <taxon>Phallomycetidae</taxon>
        <taxon>Phallales</taxon>
        <taxon>Clathraceae</taxon>
        <taxon>Clathrus</taxon>
    </lineage>
</organism>
<keyword evidence="5" id="KW-0067">ATP-binding</keyword>
<comment type="similarity">
    <text evidence="1">Belongs to the NAD kinase family.</text>
</comment>
<dbReference type="PANTHER" id="PTHR20275">
    <property type="entry name" value="NAD KINASE"/>
    <property type="match status" value="1"/>
</dbReference>
<evidence type="ECO:0000256" key="1">
    <source>
        <dbReference type="ARBA" id="ARBA00010995"/>
    </source>
</evidence>
<dbReference type="GO" id="GO:0006741">
    <property type="term" value="P:NADP+ biosynthetic process"/>
    <property type="evidence" value="ECO:0007669"/>
    <property type="project" value="InterPro"/>
</dbReference>
<dbReference type="PANTHER" id="PTHR20275:SF26">
    <property type="entry name" value="NADH KINASE POS5, MITOCHONDRIAL"/>
    <property type="match status" value="1"/>
</dbReference>
<evidence type="ECO:0000256" key="8">
    <source>
        <dbReference type="SAM" id="MobiDB-lite"/>
    </source>
</evidence>
<dbReference type="FunFam" id="2.60.200.30:FF:000009">
    <property type="entry name" value="Poly(P)/ATP NAD kinase"/>
    <property type="match status" value="1"/>
</dbReference>
<proteinExistence type="inferred from homology"/>
<dbReference type="InterPro" id="IPR002504">
    <property type="entry name" value="NADK"/>
</dbReference>
<evidence type="ECO:0000256" key="6">
    <source>
        <dbReference type="ARBA" id="ARBA00022857"/>
    </source>
</evidence>
<feature type="region of interest" description="Disordered" evidence="8">
    <location>
        <begin position="29"/>
        <end position="50"/>
    </location>
</feature>
<dbReference type="GO" id="GO:0005524">
    <property type="term" value="F:ATP binding"/>
    <property type="evidence" value="ECO:0007669"/>
    <property type="project" value="UniProtKB-KW"/>
</dbReference>
<dbReference type="GO" id="GO:0019674">
    <property type="term" value="P:NAD+ metabolic process"/>
    <property type="evidence" value="ECO:0007669"/>
    <property type="project" value="InterPro"/>
</dbReference>
<dbReference type="InterPro" id="IPR017437">
    <property type="entry name" value="ATP-NAD_kinase_PpnK-typ_C"/>
</dbReference>
<dbReference type="Gene3D" id="2.60.200.30">
    <property type="entry name" value="Probable inorganic polyphosphate/atp-NAD kinase, domain 2"/>
    <property type="match status" value="1"/>
</dbReference>
<evidence type="ECO:0000256" key="3">
    <source>
        <dbReference type="ARBA" id="ARBA00022741"/>
    </source>
</evidence>
<evidence type="ECO:0000256" key="2">
    <source>
        <dbReference type="ARBA" id="ARBA00022679"/>
    </source>
</evidence>
<accession>A0AAV5A741</accession>
<protein>
    <recommendedName>
        <fullName evidence="11">NAD(+) kinase</fullName>
    </recommendedName>
</protein>
<sequence>MLSVMKYLKKMYPTVQLLYEPESSLYDDHHPSTSARTELGPNAIDPWSPDSNSAPVDLVITLGGDGTILRASSLFKTGPVPPVLSFSMGTLGFLLPFDIHDFQSIIRDTFEQRVTVLKRMRLACTIHDADGKEIGGSTSAGLQVMNEVVLHRGRSPHLSIVDVLVDGVHLTEAFADGLIVSTPTGSTAYSLSAGGPIVHPLAKALLLSPISPRSLSFRPVVLPETSKVTLMVNSKSRTPAEISMDGHEPSTGFRVLSPGQSVKVQESPYPIPCVRRTSIAGSEMNSERNGDCDIPDGDGRSDDWVRDINTLLQFNATFRNKGILKQIQSSGN</sequence>
<keyword evidence="10" id="KW-1185">Reference proteome</keyword>
<keyword evidence="2" id="KW-0808">Transferase</keyword>
<comment type="caution">
    <text evidence="9">The sequence shown here is derived from an EMBL/GenBank/DDBJ whole genome shotgun (WGS) entry which is preliminary data.</text>
</comment>
<dbReference type="InterPro" id="IPR017438">
    <property type="entry name" value="ATP-NAD_kinase_N"/>
</dbReference>
<dbReference type="SUPFAM" id="SSF111331">
    <property type="entry name" value="NAD kinase/diacylglycerol kinase-like"/>
    <property type="match status" value="1"/>
</dbReference>